<evidence type="ECO:0000256" key="5">
    <source>
        <dbReference type="ARBA" id="ARBA00023069"/>
    </source>
</evidence>
<keyword evidence="7" id="KW-0966">Cell projection</keyword>
<dbReference type="Pfam" id="PF12317">
    <property type="entry name" value="IFT46_B_C"/>
    <property type="match status" value="1"/>
</dbReference>
<evidence type="ECO:0000256" key="1">
    <source>
        <dbReference type="ARBA" id="ARBA00004120"/>
    </source>
</evidence>
<evidence type="ECO:0000256" key="6">
    <source>
        <dbReference type="ARBA" id="ARBA00023212"/>
    </source>
</evidence>
<dbReference type="PANTHER" id="PTHR13376:SF0">
    <property type="entry name" value="INTRAFLAGELLAR TRANSPORT PROTEIN 46 HOMOLOG"/>
    <property type="match status" value="1"/>
</dbReference>
<dbReference type="EMBL" id="JAMKFB020000010">
    <property type="protein sequence ID" value="KAL0182706.1"/>
    <property type="molecule type" value="Genomic_DNA"/>
</dbReference>
<evidence type="ECO:0000256" key="7">
    <source>
        <dbReference type="ARBA" id="ARBA00023273"/>
    </source>
</evidence>
<keyword evidence="9" id="KW-1185">Reference proteome</keyword>
<feature type="non-terminal residue" evidence="8">
    <location>
        <position position="1"/>
    </location>
</feature>
<evidence type="ECO:0000313" key="8">
    <source>
        <dbReference type="EMBL" id="KAL0182706.1"/>
    </source>
</evidence>
<keyword evidence="4" id="KW-0963">Cytoplasm</keyword>
<evidence type="ECO:0000256" key="3">
    <source>
        <dbReference type="ARBA" id="ARBA00017206"/>
    </source>
</evidence>
<keyword evidence="5" id="KW-0969">Cilium</keyword>
<dbReference type="Proteomes" id="UP001529510">
    <property type="component" value="Unassembled WGS sequence"/>
</dbReference>
<accession>A0ABD0QA12</accession>
<dbReference type="AlphaFoldDB" id="A0ABD0QA12"/>
<organism evidence="8 9">
    <name type="scientific">Cirrhinus mrigala</name>
    <name type="common">Mrigala</name>
    <dbReference type="NCBI Taxonomy" id="683832"/>
    <lineage>
        <taxon>Eukaryota</taxon>
        <taxon>Metazoa</taxon>
        <taxon>Chordata</taxon>
        <taxon>Craniata</taxon>
        <taxon>Vertebrata</taxon>
        <taxon>Euteleostomi</taxon>
        <taxon>Actinopterygii</taxon>
        <taxon>Neopterygii</taxon>
        <taxon>Teleostei</taxon>
        <taxon>Ostariophysi</taxon>
        <taxon>Cypriniformes</taxon>
        <taxon>Cyprinidae</taxon>
        <taxon>Labeoninae</taxon>
        <taxon>Labeonini</taxon>
        <taxon>Cirrhinus</taxon>
    </lineage>
</organism>
<dbReference type="GO" id="GO:0120025">
    <property type="term" value="C:plasma membrane bounded cell projection"/>
    <property type="evidence" value="ECO:0007669"/>
    <property type="project" value="UniProtKB-ARBA"/>
</dbReference>
<comment type="subcellular location">
    <subcellularLocation>
        <location evidence="1">Cytoplasm</location>
        <location evidence="1">Cytoskeleton</location>
        <location evidence="1">Cilium basal body</location>
    </subcellularLocation>
</comment>
<dbReference type="InterPro" id="IPR022088">
    <property type="entry name" value="Intraflagellar_transp_cmplxB"/>
</dbReference>
<gene>
    <name evidence="8" type="ORF">M9458_022081</name>
</gene>
<protein>
    <recommendedName>
        <fullName evidence="3">Intraflagellar transport protein 46 homolog</fullName>
    </recommendedName>
</protein>
<name>A0ABD0QA12_CIRMR</name>
<feature type="non-terminal residue" evidence="8">
    <location>
        <position position="64"/>
    </location>
</feature>
<reference evidence="8 9" key="1">
    <citation type="submission" date="2024-05" db="EMBL/GenBank/DDBJ databases">
        <title>Genome sequencing and assembly of Indian major carp, Cirrhinus mrigala (Hamilton, 1822).</title>
        <authorList>
            <person name="Mohindra V."/>
            <person name="Chowdhury L.M."/>
            <person name="Lal K."/>
            <person name="Jena J.K."/>
        </authorList>
    </citation>
    <scope>NUCLEOTIDE SEQUENCE [LARGE SCALE GENOMIC DNA]</scope>
    <source>
        <strain evidence="8">CM1030</strain>
        <tissue evidence="8">Blood</tissue>
    </source>
</reference>
<evidence type="ECO:0000313" key="9">
    <source>
        <dbReference type="Proteomes" id="UP001529510"/>
    </source>
</evidence>
<proteinExistence type="inferred from homology"/>
<comment type="similarity">
    <text evidence="2">Belongs to the IFT46 family.</text>
</comment>
<comment type="caution">
    <text evidence="8">The sequence shown here is derived from an EMBL/GenBank/DDBJ whole genome shotgun (WGS) entry which is preliminary data.</text>
</comment>
<sequence>YTPQTIELDHKLKPFIPDFIPAVGDIDAFLKVPRPDEKADNLGLLVLDEPCTKQSDPTVLSLWL</sequence>
<evidence type="ECO:0000256" key="4">
    <source>
        <dbReference type="ARBA" id="ARBA00022490"/>
    </source>
</evidence>
<keyword evidence="6" id="KW-0206">Cytoskeleton</keyword>
<dbReference type="PANTHER" id="PTHR13376">
    <property type="entry name" value="INTRAFLAGELLAR TRANSPORT PROTEIN 46 HOMOLOG"/>
    <property type="match status" value="1"/>
</dbReference>
<evidence type="ECO:0000256" key="2">
    <source>
        <dbReference type="ARBA" id="ARBA00007700"/>
    </source>
</evidence>